<dbReference type="Gene3D" id="6.10.250.2410">
    <property type="match status" value="1"/>
</dbReference>
<evidence type="ECO:0000313" key="4">
    <source>
        <dbReference type="EMBL" id="EHO15891.1"/>
    </source>
</evidence>
<dbReference type="Pfam" id="PF02616">
    <property type="entry name" value="SMC_ScpA"/>
    <property type="match status" value="1"/>
</dbReference>
<dbReference type="GO" id="GO:0006260">
    <property type="term" value="P:DNA replication"/>
    <property type="evidence" value="ECO:0007669"/>
    <property type="project" value="UniProtKB-UniRule"/>
</dbReference>
<comment type="similarity">
    <text evidence="3">Belongs to the ScpA family.</text>
</comment>
<reference evidence="4 5" key="1">
    <citation type="submission" date="2011-10" db="EMBL/GenBank/DDBJ databases">
        <title>The Genome Sequence of Lachnospiraceae bacterium ACC2.</title>
        <authorList>
            <consortium name="The Broad Institute Genome Sequencing Platform"/>
            <person name="Earl A."/>
            <person name="Ward D."/>
            <person name="Feldgarden M."/>
            <person name="Gevers D."/>
            <person name="Sizova M."/>
            <person name="Hazen A."/>
            <person name="Epstein S."/>
            <person name="Young S.K."/>
            <person name="Zeng Q."/>
            <person name="Gargeya S."/>
            <person name="Fitzgerald M."/>
            <person name="Haas B."/>
            <person name="Abouelleil A."/>
            <person name="Alvarado L."/>
            <person name="Arachchi H.M."/>
            <person name="Berlin A."/>
            <person name="Brown A."/>
            <person name="Chapman S.B."/>
            <person name="Chen Z."/>
            <person name="Dunbar C."/>
            <person name="Freedman E."/>
            <person name="Gearin G."/>
            <person name="Goldberg J."/>
            <person name="Griggs A."/>
            <person name="Gujja S."/>
            <person name="Heiman D."/>
            <person name="Howarth C."/>
            <person name="Larson L."/>
            <person name="Lui A."/>
            <person name="MacDonald P.J.P."/>
            <person name="Montmayeur A."/>
            <person name="Murphy C."/>
            <person name="Neiman D."/>
            <person name="Pearson M."/>
            <person name="Priest M."/>
            <person name="Roberts A."/>
            <person name="Saif S."/>
            <person name="Shea T."/>
            <person name="Shenoy N."/>
            <person name="Sisk P."/>
            <person name="Stolte C."/>
            <person name="Sykes S."/>
            <person name="Wortman J."/>
            <person name="Nusbaum C."/>
            <person name="Birren B."/>
        </authorList>
    </citation>
    <scope>NUCLEOTIDE SEQUENCE [LARGE SCALE GENOMIC DNA]</scope>
    <source>
        <strain evidence="4 5">ACC2</strain>
    </source>
</reference>
<protein>
    <recommendedName>
        <fullName evidence="2 3">Segregation and condensation protein A</fullName>
    </recommendedName>
</protein>
<dbReference type="Proteomes" id="UP000018466">
    <property type="component" value="Unassembled WGS sequence"/>
</dbReference>
<dbReference type="PANTHER" id="PTHR33969">
    <property type="entry name" value="SEGREGATION AND CONDENSATION PROTEIN A"/>
    <property type="match status" value="1"/>
</dbReference>
<dbReference type="InterPro" id="IPR003768">
    <property type="entry name" value="ScpA"/>
</dbReference>
<comment type="function">
    <text evidence="3">Participates in chromosomal partition during cell division. May act via the formation of a condensin-like complex containing Smc and ScpB that pull DNA away from mid-cell into both cell halves.</text>
</comment>
<dbReference type="GO" id="GO:0051301">
    <property type="term" value="P:cell division"/>
    <property type="evidence" value="ECO:0007669"/>
    <property type="project" value="UniProtKB-KW"/>
</dbReference>
<proteinExistence type="inferred from homology"/>
<evidence type="ECO:0000256" key="2">
    <source>
        <dbReference type="ARBA" id="ARBA00044777"/>
    </source>
</evidence>
<keyword evidence="3" id="KW-0963">Cytoplasm</keyword>
<keyword evidence="3" id="KW-0131">Cell cycle</keyword>
<evidence type="ECO:0000313" key="5">
    <source>
        <dbReference type="Proteomes" id="UP000018466"/>
    </source>
</evidence>
<dbReference type="HAMAP" id="MF_01805">
    <property type="entry name" value="ScpA"/>
    <property type="match status" value="1"/>
</dbReference>
<dbReference type="GeneID" id="86941525"/>
<dbReference type="RefSeq" id="WP_009533620.1">
    <property type="nucleotide sequence ID" value="NZ_JH590864.1"/>
</dbReference>
<dbReference type="EMBL" id="AGEL01000014">
    <property type="protein sequence ID" value="EHO15891.1"/>
    <property type="molecule type" value="Genomic_DNA"/>
</dbReference>
<dbReference type="PANTHER" id="PTHR33969:SF2">
    <property type="entry name" value="SEGREGATION AND CONDENSATION PROTEIN A"/>
    <property type="match status" value="1"/>
</dbReference>
<dbReference type="GO" id="GO:0007059">
    <property type="term" value="P:chromosome segregation"/>
    <property type="evidence" value="ECO:0007669"/>
    <property type="project" value="UniProtKB-UniRule"/>
</dbReference>
<evidence type="ECO:0000256" key="3">
    <source>
        <dbReference type="HAMAP-Rule" id="MF_01805"/>
    </source>
</evidence>
<comment type="subunit">
    <text evidence="3">Component of a cohesin-like complex composed of ScpA, ScpB and the Smc homodimer, in which ScpA and ScpB bind to the head domain of Smc. The presence of the three proteins is required for the association of the complex with DNA.</text>
</comment>
<sequence>MADEALSLRLEKYEGPLDLLLRLIEKNKINIYDIPIAEITEQYMAYLSGMEREDLDQLSEFLLMAATLLDIKARMLLPREVDQETGEEVDPRAELVNRLLEHKKYKLMAEELADREFDAYKVFFREPALPKEVAEWTQPVDLDELFQDVTLTRLQFVFQEVMRQREDRIDPERSRFGTIKREPISLKMQIEAVMSYARAHESFSFRDLLEKRRSKLLLVVTFLAVLELMKAGILTASQESPALDIYLEVSAEELENRHDFSELFDG</sequence>
<evidence type="ECO:0000256" key="1">
    <source>
        <dbReference type="ARBA" id="ARBA00022829"/>
    </source>
</evidence>
<name>A0AA37DFR1_9FIRM</name>
<gene>
    <name evidence="3" type="primary">scpA</name>
    <name evidence="4" type="ORF">HMPREF9623_01802</name>
</gene>
<comment type="caution">
    <text evidence="4">The sequence shown here is derived from an EMBL/GenBank/DDBJ whole genome shotgun (WGS) entry which is preliminary data.</text>
</comment>
<accession>A0AA37DFR1</accession>
<organism evidence="4 5">
    <name type="scientific">Stomatobaculum longum</name>
    <dbReference type="NCBI Taxonomy" id="796942"/>
    <lineage>
        <taxon>Bacteria</taxon>
        <taxon>Bacillati</taxon>
        <taxon>Bacillota</taxon>
        <taxon>Clostridia</taxon>
        <taxon>Lachnospirales</taxon>
        <taxon>Lachnospiraceae</taxon>
        <taxon>Stomatobaculum</taxon>
    </lineage>
</organism>
<dbReference type="GO" id="GO:0005737">
    <property type="term" value="C:cytoplasm"/>
    <property type="evidence" value="ECO:0007669"/>
    <property type="project" value="UniProtKB-SubCell"/>
</dbReference>
<keyword evidence="1 3" id="KW-0159">Chromosome partition</keyword>
<dbReference type="AlphaFoldDB" id="A0AA37DFR1"/>
<keyword evidence="3" id="KW-0132">Cell division</keyword>
<keyword evidence="5" id="KW-1185">Reference proteome</keyword>
<comment type="subcellular location">
    <subcellularLocation>
        <location evidence="3">Cytoplasm</location>
    </subcellularLocation>
    <text evidence="3">Associated with two foci at the outer edges of the nucleoid region in young cells, and at four foci within both cell halves in older cells.</text>
</comment>